<dbReference type="EMBL" id="JBBMEX010000002">
    <property type="protein sequence ID" value="MEQ2556976.1"/>
    <property type="molecule type" value="Genomic_DNA"/>
</dbReference>
<dbReference type="InterPro" id="IPR016769">
    <property type="entry name" value="Phage_SP01_Orf1"/>
</dbReference>
<evidence type="ECO:0000313" key="1">
    <source>
        <dbReference type="EMBL" id="MEQ2556976.1"/>
    </source>
</evidence>
<gene>
    <name evidence="1" type="ORF">WMO43_03645</name>
</gene>
<dbReference type="InterPro" id="IPR023214">
    <property type="entry name" value="HAD_sf"/>
</dbReference>
<dbReference type="SUPFAM" id="SSF56784">
    <property type="entry name" value="HAD-like"/>
    <property type="match status" value="1"/>
</dbReference>
<accession>A0ABV1HCM3</accession>
<evidence type="ECO:0008006" key="3">
    <source>
        <dbReference type="Google" id="ProtNLM"/>
    </source>
</evidence>
<reference evidence="1 2" key="1">
    <citation type="submission" date="2024-03" db="EMBL/GenBank/DDBJ databases">
        <title>Human intestinal bacterial collection.</title>
        <authorList>
            <person name="Pauvert C."/>
            <person name="Hitch T.C.A."/>
            <person name="Clavel T."/>
        </authorList>
    </citation>
    <scope>NUCLEOTIDE SEQUENCE [LARGE SCALE GENOMIC DNA]</scope>
    <source>
        <strain evidence="1 2">CLA-AA-H185</strain>
    </source>
</reference>
<keyword evidence="2" id="KW-1185">Reference proteome</keyword>
<dbReference type="Proteomes" id="UP001454489">
    <property type="component" value="Unassembled WGS sequence"/>
</dbReference>
<name>A0ABV1HCM3_9FIRM</name>
<dbReference type="PIRSF" id="PIRSF020079">
    <property type="entry name" value="UCP020079"/>
    <property type="match status" value="1"/>
</dbReference>
<comment type="caution">
    <text evidence="1">The sequence shown here is derived from an EMBL/GenBank/DDBJ whole genome shotgun (WGS) entry which is preliminary data.</text>
</comment>
<organism evidence="1 2">
    <name type="scientific">Maccoyibacter intestinihominis</name>
    <dbReference type="NCBI Taxonomy" id="3133499"/>
    <lineage>
        <taxon>Bacteria</taxon>
        <taxon>Bacillati</taxon>
        <taxon>Bacillota</taxon>
        <taxon>Clostridia</taxon>
        <taxon>Lachnospirales</taxon>
        <taxon>Lachnospiraceae</taxon>
        <taxon>Maccoyibacter</taxon>
    </lineage>
</organism>
<protein>
    <recommendedName>
        <fullName evidence="3">Hydrolase</fullName>
    </recommendedName>
</protein>
<dbReference type="RefSeq" id="WP_353530011.1">
    <property type="nucleotide sequence ID" value="NZ_JBBMEX010000002.1"/>
</dbReference>
<evidence type="ECO:0000313" key="2">
    <source>
        <dbReference type="Proteomes" id="UP001454489"/>
    </source>
</evidence>
<dbReference type="Gene3D" id="3.40.50.1000">
    <property type="entry name" value="HAD superfamily/HAD-like"/>
    <property type="match status" value="1"/>
</dbReference>
<sequence length="113" mass="13271">MKKYEIIAVDFDGTLCSDCYPDIGKPNLPLIELLKALKREGCRIILWTCRCGRELEQAVQWCEEFGLEFDKVNRNTDEILEKYGSDSRKIYADVYIDDKACFPWEVMAYKKEE</sequence>
<proteinExistence type="predicted"/>
<dbReference type="InterPro" id="IPR036412">
    <property type="entry name" value="HAD-like_sf"/>
</dbReference>